<accession>A0A0K1PCR4</accession>
<dbReference type="Gene3D" id="3.30.1300.30">
    <property type="entry name" value="GSPII I/J protein-like"/>
    <property type="match status" value="1"/>
</dbReference>
<organism evidence="1 2">
    <name type="scientific">Vulgatibacter incomptus</name>
    <dbReference type="NCBI Taxonomy" id="1391653"/>
    <lineage>
        <taxon>Bacteria</taxon>
        <taxon>Pseudomonadati</taxon>
        <taxon>Myxococcota</taxon>
        <taxon>Myxococcia</taxon>
        <taxon>Myxococcales</taxon>
        <taxon>Cystobacterineae</taxon>
        <taxon>Vulgatibacteraceae</taxon>
        <taxon>Vulgatibacter</taxon>
    </lineage>
</organism>
<name>A0A0K1PCR4_9BACT</name>
<sequence length="327" mass="35804">MPQIPKLRIWEMLPVDSEAINAFVDATAGAPSTDLPPPSGIPGPGEAVPAAGLQTFGSYTGSFTAQIKDEESKINVNKLNNLGAAASATGLALLGLLNDPRWNFLFERENSLRERISREDMVIRLRDWITSGNTSSTLNPTTPMNLFGQGFGDKEGMYTRYTPRYKPKNALFDSLEEVYLVAGVTDAFMAAFGDRLTVFPDVNAKLNVNTDDQLQLLMCITLAAANPNDPALSNPLVIEMIKLQIQMVRPLPILAMSVEQFVAILEANGIAVRPEIKHNPKQNEFLDDSSGTFRIQATGQVGNVTKTLVTVVRSDEGLGRVLYYREE</sequence>
<gene>
    <name evidence="1" type="ORF">AKJ08_1715</name>
</gene>
<dbReference type="OrthoDB" id="5491068at2"/>
<keyword evidence="2" id="KW-1185">Reference proteome</keyword>
<evidence type="ECO:0000313" key="1">
    <source>
        <dbReference type="EMBL" id="AKU91328.1"/>
    </source>
</evidence>
<evidence type="ECO:0000313" key="2">
    <source>
        <dbReference type="Proteomes" id="UP000055590"/>
    </source>
</evidence>
<dbReference type="SUPFAM" id="SSF158544">
    <property type="entry name" value="GspK insert domain-like"/>
    <property type="match status" value="1"/>
</dbReference>
<reference evidence="1 2" key="1">
    <citation type="submission" date="2015-08" db="EMBL/GenBank/DDBJ databases">
        <authorList>
            <person name="Babu N.S."/>
            <person name="Beckwith C.J."/>
            <person name="Beseler K.G."/>
            <person name="Brison A."/>
            <person name="Carone J.V."/>
            <person name="Caskin T.P."/>
            <person name="Diamond M."/>
            <person name="Durham M.E."/>
            <person name="Foxe J.M."/>
            <person name="Go M."/>
            <person name="Henderson B.A."/>
            <person name="Jones I.B."/>
            <person name="McGettigan J.A."/>
            <person name="Micheletti S.J."/>
            <person name="Nasrallah M.E."/>
            <person name="Ortiz D."/>
            <person name="Piller C.R."/>
            <person name="Privatt S.R."/>
            <person name="Schneider S.L."/>
            <person name="Sharp S."/>
            <person name="Smith T.C."/>
            <person name="Stanton J.D."/>
            <person name="Ullery H.E."/>
            <person name="Wilson R.J."/>
            <person name="Serrano M.G."/>
            <person name="Buck G."/>
            <person name="Lee V."/>
            <person name="Wang Y."/>
            <person name="Carvalho R."/>
            <person name="Voegtly L."/>
            <person name="Shi R."/>
            <person name="Duckworth R."/>
            <person name="Johnson A."/>
            <person name="Loviza R."/>
            <person name="Walstead R."/>
            <person name="Shah Z."/>
            <person name="Kiflezghi M."/>
            <person name="Wade K."/>
            <person name="Ball S.L."/>
            <person name="Bradley K.W."/>
            <person name="Asai D.J."/>
            <person name="Bowman C.A."/>
            <person name="Russell D.A."/>
            <person name="Pope W.H."/>
            <person name="Jacobs-Sera D."/>
            <person name="Hendrix R.W."/>
            <person name="Hatfull G.F."/>
        </authorList>
    </citation>
    <scope>NUCLEOTIDE SEQUENCE [LARGE SCALE GENOMIC DNA]</scope>
    <source>
        <strain evidence="1 2">DSM 27710</strain>
    </source>
</reference>
<dbReference type="STRING" id="1391653.AKJ08_1715"/>
<dbReference type="InterPro" id="IPR038072">
    <property type="entry name" value="GspK_central_sf"/>
</dbReference>
<dbReference type="Proteomes" id="UP000055590">
    <property type="component" value="Chromosome"/>
</dbReference>
<dbReference type="EMBL" id="CP012332">
    <property type="protein sequence ID" value="AKU91328.1"/>
    <property type="molecule type" value="Genomic_DNA"/>
</dbReference>
<dbReference type="Gene3D" id="1.10.40.60">
    <property type="entry name" value="EpsJ-like"/>
    <property type="match status" value="2"/>
</dbReference>
<proteinExistence type="predicted"/>
<protein>
    <recommendedName>
        <fullName evidence="3">General secretion pathway protein K</fullName>
    </recommendedName>
</protein>
<evidence type="ECO:0008006" key="3">
    <source>
        <dbReference type="Google" id="ProtNLM"/>
    </source>
</evidence>
<dbReference type="RefSeq" id="WP_050725652.1">
    <property type="nucleotide sequence ID" value="NZ_CP012332.1"/>
</dbReference>
<dbReference type="AlphaFoldDB" id="A0A0K1PCR4"/>
<dbReference type="KEGG" id="vin:AKJ08_1715"/>